<dbReference type="PANTHER" id="PTHR13396:SF5">
    <property type="entry name" value="NEDD4 FAMILY INTERACTING PROTEIN"/>
    <property type="match status" value="1"/>
</dbReference>
<dbReference type="GO" id="GO:0005783">
    <property type="term" value="C:endoplasmic reticulum"/>
    <property type="evidence" value="ECO:0007669"/>
    <property type="project" value="TreeGrafter"/>
</dbReference>
<dbReference type="GO" id="GO:0007034">
    <property type="term" value="P:vacuolar transport"/>
    <property type="evidence" value="ECO:0007669"/>
    <property type="project" value="InterPro"/>
</dbReference>
<feature type="region of interest" description="Disordered" evidence="5">
    <location>
        <begin position="66"/>
        <end position="88"/>
    </location>
</feature>
<evidence type="ECO:0008006" key="9">
    <source>
        <dbReference type="Google" id="ProtNLM"/>
    </source>
</evidence>
<evidence type="ECO:0000256" key="3">
    <source>
        <dbReference type="ARBA" id="ARBA00022989"/>
    </source>
</evidence>
<evidence type="ECO:0000256" key="6">
    <source>
        <dbReference type="SAM" id="Phobius"/>
    </source>
</evidence>
<dbReference type="GO" id="GO:0031398">
    <property type="term" value="P:positive regulation of protein ubiquitination"/>
    <property type="evidence" value="ECO:0007669"/>
    <property type="project" value="TreeGrafter"/>
</dbReference>
<dbReference type="GO" id="GO:0005794">
    <property type="term" value="C:Golgi apparatus"/>
    <property type="evidence" value="ECO:0007669"/>
    <property type="project" value="TreeGrafter"/>
</dbReference>
<dbReference type="GO" id="GO:0030001">
    <property type="term" value="P:metal ion transport"/>
    <property type="evidence" value="ECO:0007669"/>
    <property type="project" value="InterPro"/>
</dbReference>
<dbReference type="Proteomes" id="UP000469890">
    <property type="component" value="Unassembled WGS sequence"/>
</dbReference>
<organism evidence="7 8">
    <name type="scientific">Mucor circinelloides f. lusitanicus</name>
    <name type="common">Mucor racemosus var. lusitanicus</name>
    <dbReference type="NCBI Taxonomy" id="29924"/>
    <lineage>
        <taxon>Eukaryota</taxon>
        <taxon>Fungi</taxon>
        <taxon>Fungi incertae sedis</taxon>
        <taxon>Mucoromycota</taxon>
        <taxon>Mucoromycotina</taxon>
        <taxon>Mucoromycetes</taxon>
        <taxon>Mucorales</taxon>
        <taxon>Mucorineae</taxon>
        <taxon>Mucoraceae</taxon>
        <taxon>Mucor</taxon>
    </lineage>
</organism>
<evidence type="ECO:0000313" key="7">
    <source>
        <dbReference type="EMBL" id="KAF1799893.1"/>
    </source>
</evidence>
<feature type="compositionally biased region" description="Polar residues" evidence="5">
    <location>
        <begin position="73"/>
        <end position="88"/>
    </location>
</feature>
<accession>A0A8H4F0Q9</accession>
<feature type="transmembrane region" description="Helical" evidence="6">
    <location>
        <begin position="227"/>
        <end position="245"/>
    </location>
</feature>
<evidence type="ECO:0000256" key="1">
    <source>
        <dbReference type="ARBA" id="ARBA00004141"/>
    </source>
</evidence>
<evidence type="ECO:0000256" key="4">
    <source>
        <dbReference type="ARBA" id="ARBA00023136"/>
    </source>
</evidence>
<name>A0A8H4F0Q9_MUCCL</name>
<evidence type="ECO:0000313" key="8">
    <source>
        <dbReference type="Proteomes" id="UP000469890"/>
    </source>
</evidence>
<dbReference type="GO" id="GO:0048471">
    <property type="term" value="C:perinuclear region of cytoplasm"/>
    <property type="evidence" value="ECO:0007669"/>
    <property type="project" value="TreeGrafter"/>
</dbReference>
<evidence type="ECO:0000256" key="2">
    <source>
        <dbReference type="ARBA" id="ARBA00022692"/>
    </source>
</evidence>
<proteinExistence type="predicted"/>
<dbReference type="CDD" id="cd22212">
    <property type="entry name" value="NDFIP-like"/>
    <property type="match status" value="1"/>
</dbReference>
<keyword evidence="3 6" id="KW-1133">Transmembrane helix</keyword>
<dbReference type="Pfam" id="PF10176">
    <property type="entry name" value="NEDD4_Bsd2"/>
    <property type="match status" value="1"/>
</dbReference>
<dbReference type="GO" id="GO:0016020">
    <property type="term" value="C:membrane"/>
    <property type="evidence" value="ECO:0007669"/>
    <property type="project" value="UniProtKB-SubCell"/>
</dbReference>
<dbReference type="GO" id="GO:0006511">
    <property type="term" value="P:ubiquitin-dependent protein catabolic process"/>
    <property type="evidence" value="ECO:0007669"/>
    <property type="project" value="TreeGrafter"/>
</dbReference>
<dbReference type="EMBL" id="JAAECE010000006">
    <property type="protein sequence ID" value="KAF1799893.1"/>
    <property type="molecule type" value="Genomic_DNA"/>
</dbReference>
<comment type="subcellular location">
    <subcellularLocation>
        <location evidence="1">Membrane</location>
        <topology evidence="1">Multi-pass membrane protein</topology>
    </subcellularLocation>
</comment>
<dbReference type="AlphaFoldDB" id="A0A8H4F0Q9"/>
<feature type="compositionally biased region" description="Basic and acidic residues" evidence="5">
    <location>
        <begin position="1"/>
        <end position="21"/>
    </location>
</feature>
<keyword evidence="2 6" id="KW-0812">Transmembrane</keyword>
<reference evidence="7 8" key="1">
    <citation type="submission" date="2019-09" db="EMBL/GenBank/DDBJ databases">
        <authorList>
            <consortium name="DOE Joint Genome Institute"/>
            <person name="Mondo S.J."/>
            <person name="Navarro-Mendoza M.I."/>
            <person name="Perez-Arques C."/>
            <person name="Panchal S."/>
            <person name="Nicolas F.E."/>
            <person name="Ganguly P."/>
            <person name="Pangilinan J."/>
            <person name="Grigoriev I."/>
            <person name="Heitman J."/>
            <person name="Sanya K."/>
            <person name="Garre V."/>
        </authorList>
    </citation>
    <scope>NUCLEOTIDE SEQUENCE [LARGE SCALE GENOMIC DNA]</scope>
    <source>
        <strain evidence="7 8">MU402</strain>
    </source>
</reference>
<sequence length="267" mass="29714">MSSNHRYEQVSLENHDEESHYVQDSNGANRPSIMFHQRSDLEDTFDISQEDEDNHLLQTEYHQLLPAPMPAPSSGTNHHSNGPIQQQSNDGVFSNMAAKPESDSKMEEVPPTYEEASADATPPYWQTTIIAPAGMGDMILVEGLPVGSIFSFMWNLMVSASFQLVGFMLTYLLHTTHAAKDGARAGLGVSLIQYGFYVRSRGTLDEDFDYDGEGHDTVGQDAAQADVIAYLMMFIGWFIILRAVSDFLRARKMEKIITSEPNVDAIV</sequence>
<comment type="caution">
    <text evidence="7">The sequence shown here is derived from an EMBL/GenBank/DDBJ whole genome shotgun (WGS) entry which is preliminary data.</text>
</comment>
<protein>
    <recommendedName>
        <fullName evidence="9">Metal homeostatis protein bsd2</fullName>
    </recommendedName>
</protein>
<feature type="transmembrane region" description="Helical" evidence="6">
    <location>
        <begin position="152"/>
        <end position="173"/>
    </location>
</feature>
<gene>
    <name evidence="7" type="ORF">FB192DRAFT_1389008</name>
</gene>
<dbReference type="InterPro" id="IPR019325">
    <property type="entry name" value="NEDD4/Bsd2"/>
</dbReference>
<keyword evidence="4 6" id="KW-0472">Membrane</keyword>
<evidence type="ECO:0000256" key="5">
    <source>
        <dbReference type="SAM" id="MobiDB-lite"/>
    </source>
</evidence>
<dbReference type="PANTHER" id="PTHR13396">
    <property type="entry name" value="NEDD4 FAMILY INTERACTING PROTEIN 1/2"/>
    <property type="match status" value="1"/>
</dbReference>
<feature type="region of interest" description="Disordered" evidence="5">
    <location>
        <begin position="1"/>
        <end position="46"/>
    </location>
</feature>